<protein>
    <submittedName>
        <fullName evidence="1">Uncharacterized protein</fullName>
    </submittedName>
</protein>
<reference evidence="1 2" key="1">
    <citation type="journal article" date="2022" name="Nat. Genet.">
        <title>Improved pea reference genome and pan-genome highlight genomic features and evolutionary characteristics.</title>
        <authorList>
            <person name="Yang T."/>
            <person name="Liu R."/>
            <person name="Luo Y."/>
            <person name="Hu S."/>
            <person name="Wang D."/>
            <person name="Wang C."/>
            <person name="Pandey M.K."/>
            <person name="Ge S."/>
            <person name="Xu Q."/>
            <person name="Li N."/>
            <person name="Li G."/>
            <person name="Huang Y."/>
            <person name="Saxena R.K."/>
            <person name="Ji Y."/>
            <person name="Li M."/>
            <person name="Yan X."/>
            <person name="He Y."/>
            <person name="Liu Y."/>
            <person name="Wang X."/>
            <person name="Xiang C."/>
            <person name="Varshney R.K."/>
            <person name="Ding H."/>
            <person name="Gao S."/>
            <person name="Zong X."/>
        </authorList>
    </citation>
    <scope>NUCLEOTIDE SEQUENCE [LARGE SCALE GENOMIC DNA]</scope>
    <source>
        <strain evidence="1 2">cv. Zhongwan 6</strain>
    </source>
</reference>
<evidence type="ECO:0000313" key="1">
    <source>
        <dbReference type="EMBL" id="KAI5385407.1"/>
    </source>
</evidence>
<comment type="caution">
    <text evidence="1">The sequence shown here is derived from an EMBL/GenBank/DDBJ whole genome shotgun (WGS) entry which is preliminary data.</text>
</comment>
<dbReference type="Proteomes" id="UP001058974">
    <property type="component" value="Chromosome 7"/>
</dbReference>
<evidence type="ECO:0000313" key="2">
    <source>
        <dbReference type="Proteomes" id="UP001058974"/>
    </source>
</evidence>
<dbReference type="AlphaFoldDB" id="A0A9D4VKM4"/>
<organism evidence="1 2">
    <name type="scientific">Pisum sativum</name>
    <name type="common">Garden pea</name>
    <name type="synonym">Lathyrus oleraceus</name>
    <dbReference type="NCBI Taxonomy" id="3888"/>
    <lineage>
        <taxon>Eukaryota</taxon>
        <taxon>Viridiplantae</taxon>
        <taxon>Streptophyta</taxon>
        <taxon>Embryophyta</taxon>
        <taxon>Tracheophyta</taxon>
        <taxon>Spermatophyta</taxon>
        <taxon>Magnoliopsida</taxon>
        <taxon>eudicotyledons</taxon>
        <taxon>Gunneridae</taxon>
        <taxon>Pentapetalae</taxon>
        <taxon>rosids</taxon>
        <taxon>fabids</taxon>
        <taxon>Fabales</taxon>
        <taxon>Fabaceae</taxon>
        <taxon>Papilionoideae</taxon>
        <taxon>50 kb inversion clade</taxon>
        <taxon>NPAAA clade</taxon>
        <taxon>Hologalegina</taxon>
        <taxon>IRL clade</taxon>
        <taxon>Fabeae</taxon>
        <taxon>Lathyrus</taxon>
    </lineage>
</organism>
<name>A0A9D4VKM4_PEA</name>
<keyword evidence="2" id="KW-1185">Reference proteome</keyword>
<accession>A0A9D4VKM4</accession>
<dbReference type="EMBL" id="JAMSHJ010000007">
    <property type="protein sequence ID" value="KAI5385407.1"/>
    <property type="molecule type" value="Genomic_DNA"/>
</dbReference>
<dbReference type="Gramene" id="Psat07G0212300-T1">
    <property type="protein sequence ID" value="KAI5385407.1"/>
    <property type="gene ID" value="KIW84_072123"/>
</dbReference>
<proteinExistence type="predicted"/>
<sequence length="107" mass="12248">MALTIEILSIISLITLNLSPHSRFTVYHDFTGRNELRVGRGFRFLMDNEILKSSRVKVTDVILADDLGSPVPGELYDPVFGPLWIGFWRNELRGGYGFQFSDEQRDI</sequence>
<gene>
    <name evidence="1" type="ORF">KIW84_072123</name>
</gene>